<dbReference type="RefSeq" id="WP_210221696.1">
    <property type="nucleotide sequence ID" value="NZ_CP072801.1"/>
</dbReference>
<proteinExistence type="predicted"/>
<accession>A0ABX7WSU6</accession>
<protein>
    <submittedName>
        <fullName evidence="1">Uncharacterized protein</fullName>
    </submittedName>
</protein>
<organism evidence="1 2">
    <name type="scientific">Thiothrix litoralis</name>
    <dbReference type="NCBI Taxonomy" id="2891210"/>
    <lineage>
        <taxon>Bacteria</taxon>
        <taxon>Pseudomonadati</taxon>
        <taxon>Pseudomonadota</taxon>
        <taxon>Gammaproteobacteria</taxon>
        <taxon>Thiotrichales</taxon>
        <taxon>Thiotrichaceae</taxon>
        <taxon>Thiothrix</taxon>
    </lineage>
</organism>
<gene>
    <name evidence="1" type="ORF">J9253_14865</name>
</gene>
<dbReference type="EMBL" id="CP072801">
    <property type="protein sequence ID" value="QTR45278.1"/>
    <property type="molecule type" value="Genomic_DNA"/>
</dbReference>
<evidence type="ECO:0000313" key="1">
    <source>
        <dbReference type="EMBL" id="QTR45278.1"/>
    </source>
</evidence>
<evidence type="ECO:0000313" key="2">
    <source>
        <dbReference type="Proteomes" id="UP000672039"/>
    </source>
</evidence>
<keyword evidence="2" id="KW-1185">Reference proteome</keyword>
<dbReference type="Proteomes" id="UP000672039">
    <property type="component" value="Chromosome"/>
</dbReference>
<sequence>MALCSYQSYRSIRKTIAITAGAIVLLVANSPVSANRVTLVATVNNQIVLLPANWSIFKLSDKELQNPIATLPRHTGTVHLPAGQYRATVKQNHITKETEFRVESNTDKTVTIALD</sequence>
<reference evidence="1 2" key="1">
    <citation type="submission" date="2021-04" db="EMBL/GenBank/DDBJ databases">
        <title>Genomics, taxonomy and metabolism of representatives of sulfur bacteria of the genus Thiothrix: Thiothrix fructosivorans QT, Thiothrix unzii A1T and three new species, Thiothrix subterranea sp. nov., Thiothrix litoralis sp. nov. and 'Candidatus Thiothrix anitrata' sp. nov.</title>
        <authorList>
            <person name="Ravin N.V."/>
            <person name="Smolyakov D."/>
            <person name="Rudenko T.S."/>
            <person name="Mardanov A.V."/>
            <person name="Beletsky A.V."/>
            <person name="Markov N.D."/>
            <person name="Fomenkov A.I."/>
            <person name="Roberts R.J."/>
            <person name="Karnachuk O.V."/>
            <person name="Novikov A."/>
            <person name="Grabovich M.Y."/>
        </authorList>
    </citation>
    <scope>NUCLEOTIDE SEQUENCE [LARGE SCALE GENOMIC DNA]</scope>
    <source>
        <strain evidence="1 2">AS</strain>
    </source>
</reference>
<name>A0ABX7WSU6_9GAMM</name>